<dbReference type="InterPro" id="IPR011605">
    <property type="entry name" value="NusB_fam"/>
</dbReference>
<dbReference type="NCBIfam" id="TIGR01951">
    <property type="entry name" value="nusB"/>
    <property type="match status" value="1"/>
</dbReference>
<dbReference type="PANTHER" id="PTHR11078:SF3">
    <property type="entry name" value="ANTITERMINATION NUSB DOMAIN-CONTAINING PROTEIN"/>
    <property type="match status" value="1"/>
</dbReference>
<name>A0A939BPJ0_9FIRM</name>
<evidence type="ECO:0000256" key="2">
    <source>
        <dbReference type="ARBA" id="ARBA00022814"/>
    </source>
</evidence>
<dbReference type="RefSeq" id="WP_204699962.1">
    <property type="nucleotide sequence ID" value="NZ_JAFBDQ010000001.1"/>
</dbReference>
<comment type="caution">
    <text evidence="9">The sequence shown here is derived from an EMBL/GenBank/DDBJ whole genome shotgun (WGS) entry which is preliminary data.</text>
</comment>
<dbReference type="PANTHER" id="PTHR11078">
    <property type="entry name" value="N UTILIZATION SUBSTANCE PROTEIN B-RELATED"/>
    <property type="match status" value="1"/>
</dbReference>
<dbReference type="GO" id="GO:0005829">
    <property type="term" value="C:cytosol"/>
    <property type="evidence" value="ECO:0007669"/>
    <property type="project" value="TreeGrafter"/>
</dbReference>
<dbReference type="InterPro" id="IPR006027">
    <property type="entry name" value="NusB_RsmB_TIM44"/>
</dbReference>
<evidence type="ECO:0000259" key="8">
    <source>
        <dbReference type="Pfam" id="PF01029"/>
    </source>
</evidence>
<sequence length="142" mass="16536">MKEEINRHQAREIAVQFLYQMDINQNSLEDNLNNLKEEHPELNLKDSFVIDLIFGVNEELNEIDKQINENVTNWKVKRMAKVDRNIIRLAVYEMLYQDDIPSAVSIDEAVELAKSFSNQKSAKFVNGVLGRLIDELELNDNE</sequence>
<feature type="coiled-coil region" evidence="7">
    <location>
        <begin position="18"/>
        <end position="45"/>
    </location>
</feature>
<evidence type="ECO:0000256" key="1">
    <source>
        <dbReference type="ARBA" id="ARBA00005952"/>
    </source>
</evidence>
<keyword evidence="3 6" id="KW-0694">RNA-binding</keyword>
<evidence type="ECO:0000256" key="3">
    <source>
        <dbReference type="ARBA" id="ARBA00022884"/>
    </source>
</evidence>
<keyword evidence="10" id="KW-1185">Reference proteome</keyword>
<dbReference type="Proteomes" id="UP000774000">
    <property type="component" value="Unassembled WGS sequence"/>
</dbReference>
<organism evidence="9 10">
    <name type="scientific">Halanaerobacter jeridensis</name>
    <dbReference type="NCBI Taxonomy" id="706427"/>
    <lineage>
        <taxon>Bacteria</taxon>
        <taxon>Bacillati</taxon>
        <taxon>Bacillota</taxon>
        <taxon>Clostridia</taxon>
        <taxon>Halanaerobiales</taxon>
        <taxon>Halobacteroidaceae</taxon>
        <taxon>Halanaerobacter</taxon>
    </lineage>
</organism>
<proteinExistence type="inferred from homology"/>
<dbReference type="Gene3D" id="1.10.940.10">
    <property type="entry name" value="NusB-like"/>
    <property type="match status" value="1"/>
</dbReference>
<evidence type="ECO:0000256" key="4">
    <source>
        <dbReference type="ARBA" id="ARBA00023015"/>
    </source>
</evidence>
<dbReference type="SUPFAM" id="SSF48013">
    <property type="entry name" value="NusB-like"/>
    <property type="match status" value="1"/>
</dbReference>
<comment type="similarity">
    <text evidence="1 6">Belongs to the NusB family.</text>
</comment>
<evidence type="ECO:0000313" key="9">
    <source>
        <dbReference type="EMBL" id="MBM7555234.1"/>
    </source>
</evidence>
<keyword evidence="2 6" id="KW-0889">Transcription antitermination</keyword>
<dbReference type="EMBL" id="JAFBDQ010000001">
    <property type="protein sequence ID" value="MBM7555234.1"/>
    <property type="molecule type" value="Genomic_DNA"/>
</dbReference>
<evidence type="ECO:0000256" key="6">
    <source>
        <dbReference type="HAMAP-Rule" id="MF_00073"/>
    </source>
</evidence>
<keyword evidence="5 6" id="KW-0804">Transcription</keyword>
<dbReference type="CDD" id="cd00619">
    <property type="entry name" value="Terminator_NusB"/>
    <property type="match status" value="1"/>
</dbReference>
<dbReference type="Pfam" id="PF01029">
    <property type="entry name" value="NusB"/>
    <property type="match status" value="1"/>
</dbReference>
<gene>
    <name evidence="6" type="primary">nusB</name>
    <name evidence="9" type="ORF">JOC47_000058</name>
</gene>
<dbReference type="InterPro" id="IPR035926">
    <property type="entry name" value="NusB-like_sf"/>
</dbReference>
<reference evidence="9" key="1">
    <citation type="submission" date="2021-01" db="EMBL/GenBank/DDBJ databases">
        <title>Genomic Encyclopedia of Type Strains, Phase IV (KMG-IV): sequencing the most valuable type-strain genomes for metagenomic binning, comparative biology and taxonomic classification.</title>
        <authorList>
            <person name="Goeker M."/>
        </authorList>
    </citation>
    <scope>NUCLEOTIDE SEQUENCE</scope>
    <source>
        <strain evidence="9">DSM 23230</strain>
    </source>
</reference>
<dbReference type="GO" id="GO:0006353">
    <property type="term" value="P:DNA-templated transcription termination"/>
    <property type="evidence" value="ECO:0007669"/>
    <property type="project" value="UniProtKB-UniRule"/>
</dbReference>
<keyword evidence="7" id="KW-0175">Coiled coil</keyword>
<evidence type="ECO:0000313" key="10">
    <source>
        <dbReference type="Proteomes" id="UP000774000"/>
    </source>
</evidence>
<keyword evidence="4 6" id="KW-0805">Transcription regulation</keyword>
<dbReference type="AlphaFoldDB" id="A0A939BPJ0"/>
<dbReference type="HAMAP" id="MF_00073">
    <property type="entry name" value="NusB"/>
    <property type="match status" value="1"/>
</dbReference>
<feature type="domain" description="NusB/RsmB/TIM44" evidence="8">
    <location>
        <begin position="8"/>
        <end position="133"/>
    </location>
</feature>
<comment type="function">
    <text evidence="6">Involved in transcription antitermination. Required for transcription of ribosomal RNA (rRNA) genes. Binds specifically to the boxA antiterminator sequence of the ribosomal RNA (rrn) operons.</text>
</comment>
<protein>
    <recommendedName>
        <fullName evidence="6">Transcription antitermination protein NusB</fullName>
    </recommendedName>
    <alternativeName>
        <fullName evidence="6">Antitermination factor NusB</fullName>
    </alternativeName>
</protein>
<dbReference type="GO" id="GO:0031564">
    <property type="term" value="P:transcription antitermination"/>
    <property type="evidence" value="ECO:0007669"/>
    <property type="project" value="UniProtKB-KW"/>
</dbReference>
<evidence type="ECO:0000256" key="5">
    <source>
        <dbReference type="ARBA" id="ARBA00023163"/>
    </source>
</evidence>
<accession>A0A939BPJ0</accession>
<dbReference type="GO" id="GO:0003723">
    <property type="term" value="F:RNA binding"/>
    <property type="evidence" value="ECO:0007669"/>
    <property type="project" value="UniProtKB-UniRule"/>
</dbReference>
<evidence type="ECO:0000256" key="7">
    <source>
        <dbReference type="SAM" id="Coils"/>
    </source>
</evidence>